<keyword evidence="4 9" id="KW-0732">Signal</keyword>
<evidence type="ECO:0000256" key="7">
    <source>
        <dbReference type="ARBA" id="ARBA00023049"/>
    </source>
</evidence>
<dbReference type="SUPFAM" id="SSF55486">
    <property type="entry name" value="Metalloproteases ('zincins'), catalytic domain"/>
    <property type="match status" value="1"/>
</dbReference>
<dbReference type="Pfam" id="PF02868">
    <property type="entry name" value="Peptidase_M4_C"/>
    <property type="match status" value="1"/>
</dbReference>
<dbReference type="Pfam" id="PF07504">
    <property type="entry name" value="FTP"/>
    <property type="match status" value="1"/>
</dbReference>
<proteinExistence type="inferred from homology"/>
<feature type="compositionally biased region" description="Low complexity" evidence="8">
    <location>
        <begin position="533"/>
        <end position="569"/>
    </location>
</feature>
<dbReference type="Pfam" id="PF04389">
    <property type="entry name" value="Peptidase_M28"/>
    <property type="match status" value="1"/>
</dbReference>
<organism evidence="11 12">
    <name type="scientific">Actinokineospora cianjurensis</name>
    <dbReference type="NCBI Taxonomy" id="585224"/>
    <lineage>
        <taxon>Bacteria</taxon>
        <taxon>Bacillati</taxon>
        <taxon>Actinomycetota</taxon>
        <taxon>Actinomycetes</taxon>
        <taxon>Pseudonocardiales</taxon>
        <taxon>Pseudonocardiaceae</taxon>
        <taxon>Actinokineospora</taxon>
    </lineage>
</organism>
<accession>A0A421B2N8</accession>
<dbReference type="GO" id="GO:0030246">
    <property type="term" value="F:carbohydrate binding"/>
    <property type="evidence" value="ECO:0007669"/>
    <property type="project" value="InterPro"/>
</dbReference>
<dbReference type="GO" id="GO:0005975">
    <property type="term" value="P:carbohydrate metabolic process"/>
    <property type="evidence" value="ECO:0007669"/>
    <property type="project" value="InterPro"/>
</dbReference>
<feature type="compositionally biased region" description="Low complexity" evidence="8">
    <location>
        <begin position="853"/>
        <end position="868"/>
    </location>
</feature>
<feature type="domain" description="Chitin-binding type-3" evidence="10">
    <location>
        <begin position="876"/>
        <end position="918"/>
    </location>
</feature>
<evidence type="ECO:0000256" key="4">
    <source>
        <dbReference type="ARBA" id="ARBA00022729"/>
    </source>
</evidence>
<dbReference type="InterPro" id="IPR011096">
    <property type="entry name" value="FTP_domain"/>
</dbReference>
<dbReference type="InterPro" id="IPR007484">
    <property type="entry name" value="Peptidase_M28"/>
</dbReference>
<dbReference type="InterPro" id="IPR013856">
    <property type="entry name" value="Peptidase_M4_domain"/>
</dbReference>
<evidence type="ECO:0000313" key="12">
    <source>
        <dbReference type="Proteomes" id="UP000282454"/>
    </source>
</evidence>
<dbReference type="GO" id="GO:0046872">
    <property type="term" value="F:metal ion binding"/>
    <property type="evidence" value="ECO:0007669"/>
    <property type="project" value="UniProtKB-KW"/>
</dbReference>
<dbReference type="SUPFAM" id="SSF53187">
    <property type="entry name" value="Zn-dependent exopeptidases"/>
    <property type="match status" value="1"/>
</dbReference>
<evidence type="ECO:0000313" key="11">
    <source>
        <dbReference type="EMBL" id="RLK58563.1"/>
    </source>
</evidence>
<dbReference type="Pfam" id="PF01447">
    <property type="entry name" value="Peptidase_M4"/>
    <property type="match status" value="1"/>
</dbReference>
<dbReference type="InterPro" id="IPR001570">
    <property type="entry name" value="Peptidase_M4_C_domain"/>
</dbReference>
<dbReference type="PANTHER" id="PTHR33794">
    <property type="entry name" value="BACILLOLYSIN"/>
    <property type="match status" value="1"/>
</dbReference>
<dbReference type="RefSeq" id="WP_121391281.1">
    <property type="nucleotide sequence ID" value="NZ_RCDD01000002.1"/>
</dbReference>
<dbReference type="GO" id="GO:0005576">
    <property type="term" value="C:extracellular region"/>
    <property type="evidence" value="ECO:0007669"/>
    <property type="project" value="InterPro"/>
</dbReference>
<dbReference type="CDD" id="cd12215">
    <property type="entry name" value="ChiC_BD"/>
    <property type="match status" value="1"/>
</dbReference>
<protein>
    <submittedName>
        <fullName evidence="11">Zn-dependent metalloprotease</fullName>
    </submittedName>
</protein>
<dbReference type="Gene3D" id="3.10.170.10">
    <property type="match status" value="1"/>
</dbReference>
<evidence type="ECO:0000256" key="8">
    <source>
        <dbReference type="SAM" id="MobiDB-lite"/>
    </source>
</evidence>
<dbReference type="GO" id="GO:0006508">
    <property type="term" value="P:proteolysis"/>
    <property type="evidence" value="ECO:0007669"/>
    <property type="project" value="UniProtKB-KW"/>
</dbReference>
<evidence type="ECO:0000256" key="9">
    <source>
        <dbReference type="SAM" id="SignalP"/>
    </source>
</evidence>
<keyword evidence="3" id="KW-0479">Metal-binding</keyword>
<keyword evidence="12" id="KW-1185">Reference proteome</keyword>
<evidence type="ECO:0000256" key="5">
    <source>
        <dbReference type="ARBA" id="ARBA00022801"/>
    </source>
</evidence>
<name>A0A421B2N8_9PSEU</name>
<dbReference type="Proteomes" id="UP000282454">
    <property type="component" value="Unassembled WGS sequence"/>
</dbReference>
<dbReference type="AlphaFoldDB" id="A0A421B2N8"/>
<dbReference type="EMBL" id="RCDD01000002">
    <property type="protein sequence ID" value="RLK58563.1"/>
    <property type="molecule type" value="Genomic_DNA"/>
</dbReference>
<keyword evidence="6" id="KW-0862">Zinc</keyword>
<dbReference type="Gene3D" id="3.40.630.10">
    <property type="entry name" value="Zn peptidases"/>
    <property type="match status" value="1"/>
</dbReference>
<dbReference type="SUPFAM" id="SSF51055">
    <property type="entry name" value="Carbohydrate binding domain"/>
    <property type="match status" value="1"/>
</dbReference>
<comment type="caution">
    <text evidence="11">The sequence shown here is derived from an EMBL/GenBank/DDBJ whole genome shotgun (WGS) entry which is preliminary data.</text>
</comment>
<dbReference type="GO" id="GO:0004553">
    <property type="term" value="F:hydrolase activity, hydrolyzing O-glycosyl compounds"/>
    <property type="evidence" value="ECO:0007669"/>
    <property type="project" value="InterPro"/>
</dbReference>
<sequence>MDTKKTVGRASRFTAAFGVAVCTAALGAVALAQQAPPGPVDTPEEVAIAAADRALGGRAGLAGISGDDRFVRADVEATRQGLTYVSYTREFQGLPVFNGGDVVVVVDATGSVRDVGGDNRRAAPRSTRPGVTARTAEAVARAHFTAAVRSISAPRLGVDLSAEPRLTWEVVVTGERHDSTRGAADLAPSALHVFVDANTGVVTGSWDAVAHAEGKGHHNGTVQIGTQQSGSGYQLKDPDRGGQSVANDGSKVIYTDSDDMWGNGGANDLPSAAVDVQYAQNKMWDMLEERYGRDGHDGSGQWPEAHVGMNEGNAYSFCTNSAATDYTRFGRNSRSTLQLTAMDVVGHENGHSVDCRTPGGMSRQGEAYGIGESMGDIFGALLEHYANNPDDAPDYLVGEKVDFSGNGSALRNMYDPAKLGDPSCWKSGLPAEHGSGGPQNHWFYLLAEGSSPGGGKPNSPTCNSSSVTGIGVWKAGDIFYHSLLRKTSNWSYAKARTATLQAAKDLYPNSCAEFDTAKAAWTAVSVPAQSGEPTCTATPPTTTTRPTTTTTTTMTTPPTATTTKPPTTTVPDIDVARVRAHIDQFQAIAEQNSGNRSGGSAGHQASLRYVQGELDKAGYTTRVHEFSYQGRTGRNLVADLPGRGDPDQVVMLGSHLDGVSAGPGINDNASGSSVTLEVALTYAASGAKGDKAIRFGWWDFEEAGLVGSAQYVRSLSGADRAKIKNYLNFDMVGSPNGGYFINNITTESGKALKAHYDAIGVQTEENTEGAGRSDDKSFKDAGIATSGVAAGASNRMTAAQAGKWGGQSGVAFDKCYHQACDTKANINPTVLDRGADAAAHGAWLLTGAADGGPTTTPTTTRPTTTNTTTPPPTCSLPPWTSGELYWAGSQVSHNGRKWTAMMFSYDDEPGVPGPWGNPWQDNGTC</sequence>
<keyword evidence="5" id="KW-0378">Hydrolase</keyword>
<evidence type="ECO:0000256" key="3">
    <source>
        <dbReference type="ARBA" id="ARBA00022723"/>
    </source>
</evidence>
<dbReference type="SMART" id="SM00495">
    <property type="entry name" value="ChtBD3"/>
    <property type="match status" value="1"/>
</dbReference>
<dbReference type="CDD" id="cd09597">
    <property type="entry name" value="M4_TLP"/>
    <property type="match status" value="1"/>
</dbReference>
<dbReference type="InterPro" id="IPR050728">
    <property type="entry name" value="Zinc_Metalloprotease_M4"/>
</dbReference>
<evidence type="ECO:0000256" key="2">
    <source>
        <dbReference type="ARBA" id="ARBA00022670"/>
    </source>
</evidence>
<comment type="similarity">
    <text evidence="1">Belongs to the peptidase M28 family. M28A subfamily.</text>
</comment>
<evidence type="ECO:0000256" key="6">
    <source>
        <dbReference type="ARBA" id="ARBA00022833"/>
    </source>
</evidence>
<keyword evidence="2 11" id="KW-0645">Protease</keyword>
<feature type="region of interest" description="Disordered" evidence="8">
    <location>
        <begin position="846"/>
        <end position="873"/>
    </location>
</feature>
<evidence type="ECO:0000259" key="10">
    <source>
        <dbReference type="SMART" id="SM00495"/>
    </source>
</evidence>
<feature type="signal peptide" evidence="9">
    <location>
        <begin position="1"/>
        <end position="30"/>
    </location>
</feature>
<dbReference type="InterPro" id="IPR027268">
    <property type="entry name" value="Peptidase_M4/M1_CTD_sf"/>
</dbReference>
<feature type="region of interest" description="Disordered" evidence="8">
    <location>
        <begin position="529"/>
        <end position="570"/>
    </location>
</feature>
<keyword evidence="7 11" id="KW-0482">Metalloprotease</keyword>
<reference evidence="11 12" key="1">
    <citation type="submission" date="2018-10" db="EMBL/GenBank/DDBJ databases">
        <title>Genomic Encyclopedia of Archaeal and Bacterial Type Strains, Phase II (KMG-II): from individual species to whole genera.</title>
        <authorList>
            <person name="Goeker M."/>
        </authorList>
    </citation>
    <scope>NUCLEOTIDE SEQUENCE [LARGE SCALE GENOMIC DNA]</scope>
    <source>
        <strain evidence="11 12">DSM 45657</strain>
    </source>
</reference>
<dbReference type="FunFam" id="3.40.630.10:FF:000066">
    <property type="entry name" value="M28 family peptidase"/>
    <property type="match status" value="1"/>
</dbReference>
<dbReference type="OrthoDB" id="345880at2"/>
<dbReference type="Gene3D" id="2.10.10.20">
    <property type="entry name" value="Carbohydrate-binding module superfamily 5/12"/>
    <property type="match status" value="1"/>
</dbReference>
<dbReference type="GO" id="GO:0004222">
    <property type="term" value="F:metalloendopeptidase activity"/>
    <property type="evidence" value="ECO:0007669"/>
    <property type="project" value="InterPro"/>
</dbReference>
<evidence type="ECO:0000256" key="1">
    <source>
        <dbReference type="ARBA" id="ARBA00005957"/>
    </source>
</evidence>
<dbReference type="InterPro" id="IPR036573">
    <property type="entry name" value="CBM_sf_5/12"/>
</dbReference>
<dbReference type="Gene3D" id="1.10.390.10">
    <property type="entry name" value="Neutral Protease Domain 2"/>
    <property type="match status" value="1"/>
</dbReference>
<gene>
    <name evidence="11" type="ORF">CLV68_3031</name>
</gene>
<dbReference type="PANTHER" id="PTHR33794:SF1">
    <property type="entry name" value="BACILLOLYSIN"/>
    <property type="match status" value="1"/>
</dbReference>
<feature type="chain" id="PRO_5039245762" evidence="9">
    <location>
        <begin position="31"/>
        <end position="925"/>
    </location>
</feature>
<dbReference type="InterPro" id="IPR003610">
    <property type="entry name" value="CBM5/12"/>
</dbReference>